<dbReference type="Pfam" id="PF12669">
    <property type="entry name" value="FeoB_associated"/>
    <property type="match status" value="1"/>
</dbReference>
<reference evidence="1 2" key="1">
    <citation type="submission" date="2019-07" db="EMBL/GenBank/DDBJ databases">
        <title>Whole genome shotgun sequence of Adhaeribacter aerolatus NBRC 106133.</title>
        <authorList>
            <person name="Hosoyama A."/>
            <person name="Uohara A."/>
            <person name="Ohji S."/>
            <person name="Ichikawa N."/>
        </authorList>
    </citation>
    <scope>NUCLEOTIDE SEQUENCE [LARGE SCALE GENOMIC DNA]</scope>
    <source>
        <strain evidence="1 2">NBRC 106133</strain>
    </source>
</reference>
<dbReference type="RefSeq" id="WP_146901090.1">
    <property type="nucleotide sequence ID" value="NZ_BJYS01000029.1"/>
</dbReference>
<organism evidence="1 2">
    <name type="scientific">Adhaeribacter aerolatus</name>
    <dbReference type="NCBI Taxonomy" id="670289"/>
    <lineage>
        <taxon>Bacteria</taxon>
        <taxon>Pseudomonadati</taxon>
        <taxon>Bacteroidota</taxon>
        <taxon>Cytophagia</taxon>
        <taxon>Cytophagales</taxon>
        <taxon>Hymenobacteraceae</taxon>
        <taxon>Adhaeribacter</taxon>
    </lineage>
</organism>
<evidence type="ECO:0000313" key="1">
    <source>
        <dbReference type="EMBL" id="GEO05971.1"/>
    </source>
</evidence>
<keyword evidence="2" id="KW-1185">Reference proteome</keyword>
<dbReference type="EMBL" id="BJYS01000029">
    <property type="protein sequence ID" value="GEO05971.1"/>
    <property type="molecule type" value="Genomic_DNA"/>
</dbReference>
<name>A0A512B1Y9_9BACT</name>
<evidence type="ECO:0000313" key="2">
    <source>
        <dbReference type="Proteomes" id="UP000321532"/>
    </source>
</evidence>
<dbReference type="OrthoDB" id="982357at2"/>
<protein>
    <recommendedName>
        <fullName evidence="3">FeoB-associated Cys-rich membrane protein</fullName>
    </recommendedName>
</protein>
<proteinExistence type="predicted"/>
<dbReference type="AlphaFoldDB" id="A0A512B1Y9"/>
<sequence>MIQQLIIFLLFIAAAAYVARLVYNSFKSKSGCAKGCGACSTIDFSKIDKQIKTSAGK</sequence>
<comment type="caution">
    <text evidence="1">The sequence shown here is derived from an EMBL/GenBank/DDBJ whole genome shotgun (WGS) entry which is preliminary data.</text>
</comment>
<dbReference type="Proteomes" id="UP000321532">
    <property type="component" value="Unassembled WGS sequence"/>
</dbReference>
<accession>A0A512B1Y9</accession>
<evidence type="ECO:0008006" key="3">
    <source>
        <dbReference type="Google" id="ProtNLM"/>
    </source>
</evidence>
<gene>
    <name evidence="1" type="ORF">AAE02nite_36350</name>
</gene>